<organism evidence="3 4">
    <name type="scientific">Naegleria fowleri</name>
    <name type="common">Brain eating amoeba</name>
    <dbReference type="NCBI Taxonomy" id="5763"/>
    <lineage>
        <taxon>Eukaryota</taxon>
        <taxon>Discoba</taxon>
        <taxon>Heterolobosea</taxon>
        <taxon>Tetramitia</taxon>
        <taxon>Eutetramitia</taxon>
        <taxon>Vahlkampfiidae</taxon>
        <taxon>Naegleria</taxon>
    </lineage>
</organism>
<dbReference type="Proteomes" id="UP000444721">
    <property type="component" value="Unassembled WGS sequence"/>
</dbReference>
<dbReference type="GO" id="GO:0047560">
    <property type="term" value="F:3-dehydrosphinganine reductase activity"/>
    <property type="evidence" value="ECO:0007669"/>
    <property type="project" value="TreeGrafter"/>
</dbReference>
<dbReference type="GO" id="GO:0030148">
    <property type="term" value="P:sphingolipid biosynthetic process"/>
    <property type="evidence" value="ECO:0007669"/>
    <property type="project" value="TreeGrafter"/>
</dbReference>
<sequence>MMFETNPLQLWMNFTHFLFNNNDPVNLWHLFKELLELHVVFICYPILSLIAIFVQTFRFFYQLTKQGLQNSETTNLPKMDSVCITGASSGLGKALAKQVVVYWLRQAFLASERKSFSNTTTTGMTSTTSDTTTSNESNATSSTPKTVTLVSRNRSKLEKVQQELQKIVSESGVLSSDSVHVIVRECDICDEKFIESIVTEVDYDLVICGAATNSQILAREMQIDQKGMVTSTASNSDNVVIDEEDVLRKEFQVNINGTLNTILPALKQAKKLRNPQFHSPKQIAIISSSVGYFGKLMGPYGITKTFLFEFFRLMNFLIESTSMNGIQLLTESSSDQVRVFKEWTRKFANSHQVSFHVINPAGVIDTKMGESIRNLEQFPGSVHAQNAARRILNGLLQGQQVIDLSHPFMYVALRLLNALPLSAESLLTRVFQLELYS</sequence>
<dbReference type="EMBL" id="VFQX01000034">
    <property type="protein sequence ID" value="KAF0977379.1"/>
    <property type="molecule type" value="Genomic_DNA"/>
</dbReference>
<keyword evidence="2" id="KW-0472">Membrane</keyword>
<dbReference type="VEuPathDB" id="AmoebaDB:NF0062210"/>
<keyword evidence="4" id="KW-1185">Reference proteome</keyword>
<accession>A0A6A5BWT2</accession>
<evidence type="ECO:0008006" key="5">
    <source>
        <dbReference type="Google" id="ProtNLM"/>
    </source>
</evidence>
<evidence type="ECO:0000313" key="3">
    <source>
        <dbReference type="EMBL" id="KAF0977379.1"/>
    </source>
</evidence>
<evidence type="ECO:0000313" key="4">
    <source>
        <dbReference type="Proteomes" id="UP000444721"/>
    </source>
</evidence>
<proteinExistence type="predicted"/>
<dbReference type="GeneID" id="68110589"/>
<protein>
    <recommendedName>
        <fullName evidence="5">Ketoreductase (KR) domain-containing protein</fullName>
    </recommendedName>
</protein>
<dbReference type="OrthoDB" id="2102561at2759"/>
<keyword evidence="2" id="KW-0812">Transmembrane</keyword>
<evidence type="ECO:0000256" key="1">
    <source>
        <dbReference type="SAM" id="MobiDB-lite"/>
    </source>
</evidence>
<feature type="compositionally biased region" description="Low complexity" evidence="1">
    <location>
        <begin position="118"/>
        <end position="143"/>
    </location>
</feature>
<feature type="transmembrane region" description="Helical" evidence="2">
    <location>
        <begin position="37"/>
        <end position="61"/>
    </location>
</feature>
<dbReference type="PANTHER" id="PTHR43550">
    <property type="entry name" value="3-KETODIHYDROSPHINGOSINE REDUCTASE"/>
    <property type="match status" value="1"/>
</dbReference>
<dbReference type="SUPFAM" id="SSF51735">
    <property type="entry name" value="NAD(P)-binding Rossmann-fold domains"/>
    <property type="match status" value="1"/>
</dbReference>
<dbReference type="PANTHER" id="PTHR43550:SF3">
    <property type="entry name" value="3-KETODIHYDROSPHINGOSINE REDUCTASE"/>
    <property type="match status" value="1"/>
</dbReference>
<dbReference type="RefSeq" id="XP_044562092.1">
    <property type="nucleotide sequence ID" value="XM_044706668.1"/>
</dbReference>
<comment type="caution">
    <text evidence="3">The sequence shown here is derived from an EMBL/GenBank/DDBJ whole genome shotgun (WGS) entry which is preliminary data.</text>
</comment>
<dbReference type="VEuPathDB" id="AmoebaDB:FDP41_003371"/>
<dbReference type="VEuPathDB" id="AmoebaDB:NfTy_071830"/>
<feature type="region of interest" description="Disordered" evidence="1">
    <location>
        <begin position="118"/>
        <end position="148"/>
    </location>
</feature>
<dbReference type="AlphaFoldDB" id="A0A6A5BWT2"/>
<dbReference type="OMA" id="GKLMGPY"/>
<name>A0A6A5BWT2_NAEFO</name>
<dbReference type="VEuPathDB" id="AmoebaDB:NF0062200"/>
<evidence type="ECO:0000256" key="2">
    <source>
        <dbReference type="SAM" id="Phobius"/>
    </source>
</evidence>
<reference evidence="3 4" key="1">
    <citation type="journal article" date="2019" name="Sci. Rep.">
        <title>Nanopore sequencing improves the draft genome of the human pathogenic amoeba Naegleria fowleri.</title>
        <authorList>
            <person name="Liechti N."/>
            <person name="Schurch N."/>
            <person name="Bruggmann R."/>
            <person name="Wittwer M."/>
        </authorList>
    </citation>
    <scope>NUCLEOTIDE SEQUENCE [LARGE SCALE GENOMIC DNA]</scope>
    <source>
        <strain evidence="3 4">ATCC 30894</strain>
    </source>
</reference>
<gene>
    <name evidence="3" type="ORF">FDP41_003371</name>
</gene>
<dbReference type="Gene3D" id="3.40.50.720">
    <property type="entry name" value="NAD(P)-binding Rossmann-like Domain"/>
    <property type="match status" value="1"/>
</dbReference>
<dbReference type="GO" id="GO:0005789">
    <property type="term" value="C:endoplasmic reticulum membrane"/>
    <property type="evidence" value="ECO:0007669"/>
    <property type="project" value="TreeGrafter"/>
</dbReference>
<keyword evidence="2" id="KW-1133">Transmembrane helix</keyword>
<dbReference type="InterPro" id="IPR036291">
    <property type="entry name" value="NAD(P)-bd_dom_sf"/>
</dbReference>
<dbReference type="GO" id="GO:0006666">
    <property type="term" value="P:3-keto-sphinganine metabolic process"/>
    <property type="evidence" value="ECO:0007669"/>
    <property type="project" value="TreeGrafter"/>
</dbReference>